<reference evidence="2" key="1">
    <citation type="journal article" date="2022" name="Mol. Ecol. Resour.">
        <title>The genomes of chicory, endive, great burdock and yacon provide insights into Asteraceae palaeo-polyploidization history and plant inulin production.</title>
        <authorList>
            <person name="Fan W."/>
            <person name="Wang S."/>
            <person name="Wang H."/>
            <person name="Wang A."/>
            <person name="Jiang F."/>
            <person name="Liu H."/>
            <person name="Zhao H."/>
            <person name="Xu D."/>
            <person name="Zhang Y."/>
        </authorList>
    </citation>
    <scope>NUCLEOTIDE SEQUENCE [LARGE SCALE GENOMIC DNA]</scope>
    <source>
        <strain evidence="2">cv. Yunnan</strain>
    </source>
</reference>
<reference evidence="1 2" key="2">
    <citation type="journal article" date="2022" name="Mol. Ecol. Resour.">
        <title>The genomes of chicory, endive, great burdock and yacon provide insights into Asteraceae paleo-polyploidization history and plant inulin production.</title>
        <authorList>
            <person name="Fan W."/>
            <person name="Wang S."/>
            <person name="Wang H."/>
            <person name="Wang A."/>
            <person name="Jiang F."/>
            <person name="Liu H."/>
            <person name="Zhao H."/>
            <person name="Xu D."/>
            <person name="Zhang Y."/>
        </authorList>
    </citation>
    <scope>NUCLEOTIDE SEQUENCE [LARGE SCALE GENOMIC DNA]</scope>
    <source>
        <strain evidence="2">cv. Yunnan</strain>
        <tissue evidence="1">Leaves</tissue>
    </source>
</reference>
<name>A0ACB8XW61_9ASTR</name>
<accession>A0ACB8XW61</accession>
<evidence type="ECO:0000313" key="2">
    <source>
        <dbReference type="Proteomes" id="UP001056120"/>
    </source>
</evidence>
<sequence length="89" mass="9748">MEEAGASSGVASSSLSTLLSGGGRLRFEVELTPGETTIVSWKKLMKDANKVVKNKNDNEVPHLVAGNASVVEEVYEEMLLKMKQMMHPW</sequence>
<protein>
    <submittedName>
        <fullName evidence="1">Uncharacterized protein</fullName>
    </submittedName>
</protein>
<evidence type="ECO:0000313" key="1">
    <source>
        <dbReference type="EMBL" id="KAI3675506.1"/>
    </source>
</evidence>
<gene>
    <name evidence="1" type="ORF">L1987_85096</name>
</gene>
<comment type="caution">
    <text evidence="1">The sequence shown here is derived from an EMBL/GenBank/DDBJ whole genome shotgun (WGS) entry which is preliminary data.</text>
</comment>
<dbReference type="EMBL" id="CM042046">
    <property type="protein sequence ID" value="KAI3675506.1"/>
    <property type="molecule type" value="Genomic_DNA"/>
</dbReference>
<organism evidence="1 2">
    <name type="scientific">Smallanthus sonchifolius</name>
    <dbReference type="NCBI Taxonomy" id="185202"/>
    <lineage>
        <taxon>Eukaryota</taxon>
        <taxon>Viridiplantae</taxon>
        <taxon>Streptophyta</taxon>
        <taxon>Embryophyta</taxon>
        <taxon>Tracheophyta</taxon>
        <taxon>Spermatophyta</taxon>
        <taxon>Magnoliopsida</taxon>
        <taxon>eudicotyledons</taxon>
        <taxon>Gunneridae</taxon>
        <taxon>Pentapetalae</taxon>
        <taxon>asterids</taxon>
        <taxon>campanulids</taxon>
        <taxon>Asterales</taxon>
        <taxon>Asteraceae</taxon>
        <taxon>Asteroideae</taxon>
        <taxon>Heliantheae alliance</taxon>
        <taxon>Millerieae</taxon>
        <taxon>Smallanthus</taxon>
    </lineage>
</organism>
<keyword evidence="2" id="KW-1185">Reference proteome</keyword>
<dbReference type="Proteomes" id="UP001056120">
    <property type="component" value="Linkage Group LG29"/>
</dbReference>
<proteinExistence type="predicted"/>